<gene>
    <name evidence="1" type="ORF">OVA965_LOCUS37380</name>
    <name evidence="2" type="ORF">TMI583_LOCUS38457</name>
</gene>
<comment type="caution">
    <text evidence="1">The sequence shown here is derived from an EMBL/GenBank/DDBJ whole genome shotgun (WGS) entry which is preliminary data.</text>
</comment>
<accession>A0A8S2FP39</accession>
<protein>
    <submittedName>
        <fullName evidence="1">Uncharacterized protein</fullName>
    </submittedName>
</protein>
<proteinExistence type="predicted"/>
<evidence type="ECO:0000313" key="3">
    <source>
        <dbReference type="Proteomes" id="UP000677228"/>
    </source>
</evidence>
<sequence length="28" mass="3243">MTAPLHLSHGLPGHRLAMQISLEYYFMQ</sequence>
<dbReference type="EMBL" id="CAJNOK010035234">
    <property type="protein sequence ID" value="CAF1511250.1"/>
    <property type="molecule type" value="Genomic_DNA"/>
</dbReference>
<evidence type="ECO:0000313" key="2">
    <source>
        <dbReference type="EMBL" id="CAF4299076.1"/>
    </source>
</evidence>
<reference evidence="1" key="1">
    <citation type="submission" date="2021-02" db="EMBL/GenBank/DDBJ databases">
        <authorList>
            <person name="Nowell W R."/>
        </authorList>
    </citation>
    <scope>NUCLEOTIDE SEQUENCE</scope>
</reference>
<dbReference type="AlphaFoldDB" id="A0A8S2FP39"/>
<name>A0A8S2FP39_9BILA</name>
<dbReference type="EMBL" id="CAJOBA010057306">
    <property type="protein sequence ID" value="CAF4299076.1"/>
    <property type="molecule type" value="Genomic_DNA"/>
</dbReference>
<organism evidence="1 3">
    <name type="scientific">Didymodactylos carnosus</name>
    <dbReference type="NCBI Taxonomy" id="1234261"/>
    <lineage>
        <taxon>Eukaryota</taxon>
        <taxon>Metazoa</taxon>
        <taxon>Spiralia</taxon>
        <taxon>Gnathifera</taxon>
        <taxon>Rotifera</taxon>
        <taxon>Eurotatoria</taxon>
        <taxon>Bdelloidea</taxon>
        <taxon>Philodinida</taxon>
        <taxon>Philodinidae</taxon>
        <taxon>Didymodactylos</taxon>
    </lineage>
</organism>
<feature type="non-terminal residue" evidence="1">
    <location>
        <position position="1"/>
    </location>
</feature>
<evidence type="ECO:0000313" key="1">
    <source>
        <dbReference type="EMBL" id="CAF1511250.1"/>
    </source>
</evidence>
<dbReference type="Proteomes" id="UP000682733">
    <property type="component" value="Unassembled WGS sequence"/>
</dbReference>
<dbReference type="Proteomes" id="UP000677228">
    <property type="component" value="Unassembled WGS sequence"/>
</dbReference>